<keyword evidence="5 7" id="KW-0072">Autophagy</keyword>
<keyword evidence="4 7" id="KW-0653">Protein transport</keyword>
<evidence type="ECO:0000256" key="3">
    <source>
        <dbReference type="ARBA" id="ARBA00022448"/>
    </source>
</evidence>
<dbReference type="InterPro" id="IPR032197">
    <property type="entry name" value="Atg7_N"/>
</dbReference>
<dbReference type="EMBL" id="KX268473">
    <property type="protein sequence ID" value="APY27057.2"/>
    <property type="molecule type" value="mRNA"/>
</dbReference>
<dbReference type="InterPro" id="IPR042523">
    <property type="entry name" value="Atg7_N_2"/>
</dbReference>
<evidence type="ECO:0000256" key="8">
    <source>
        <dbReference type="SAM" id="MobiDB-lite"/>
    </source>
</evidence>
<dbReference type="Gene3D" id="3.40.140.100">
    <property type="entry name" value="Ubiquitin-like modifier-activating enzyme ATG7 C-terminal domain"/>
    <property type="match status" value="1"/>
</dbReference>
<dbReference type="GO" id="GO:0034727">
    <property type="term" value="P:piecemeal microautophagy of the nucleus"/>
    <property type="evidence" value="ECO:0007669"/>
    <property type="project" value="TreeGrafter"/>
</dbReference>
<dbReference type="Pfam" id="PF00899">
    <property type="entry name" value="ThiF"/>
    <property type="match status" value="1"/>
</dbReference>
<reference evidence="11" key="1">
    <citation type="submission" date="2018-01" db="EMBL/GenBank/DDBJ databases">
        <title>Cloning and expression analysis of autophagy-related gene 7 in planarian Dugesia japonica.</title>
        <authorList>
            <person name="Ma K."/>
            <person name="Zhang Y."/>
            <person name="Chen G."/>
        </authorList>
    </citation>
    <scope>NUCLEOTIDE SEQUENCE</scope>
</reference>
<evidence type="ECO:0000256" key="2">
    <source>
        <dbReference type="ARBA" id="ARBA00017647"/>
    </source>
</evidence>
<dbReference type="GO" id="GO:0000045">
    <property type="term" value="P:autophagosome assembly"/>
    <property type="evidence" value="ECO:0007669"/>
    <property type="project" value="TreeGrafter"/>
</dbReference>
<feature type="domain" description="Ubiquitin-like modifier-activating enzyme Atg7 N-terminal" evidence="10">
    <location>
        <begin position="6"/>
        <end position="311"/>
    </location>
</feature>
<dbReference type="GO" id="GO:0000407">
    <property type="term" value="C:phagophore assembly site"/>
    <property type="evidence" value="ECO:0007669"/>
    <property type="project" value="UniProtKB-SubCell"/>
</dbReference>
<dbReference type="GO" id="GO:0000422">
    <property type="term" value="P:autophagy of mitochondrion"/>
    <property type="evidence" value="ECO:0007669"/>
    <property type="project" value="TreeGrafter"/>
</dbReference>
<evidence type="ECO:0000256" key="7">
    <source>
        <dbReference type="RuleBase" id="RU366022"/>
    </source>
</evidence>
<evidence type="ECO:0000259" key="9">
    <source>
        <dbReference type="Pfam" id="PF00899"/>
    </source>
</evidence>
<dbReference type="PANTHER" id="PTHR10953">
    <property type="entry name" value="UBIQUITIN-ACTIVATING ENZYME E1"/>
    <property type="match status" value="1"/>
</dbReference>
<dbReference type="InterPro" id="IPR000594">
    <property type="entry name" value="ThiF_NAD_FAD-bd"/>
</dbReference>
<feature type="active site" description="Glycyl thioester intermediate" evidence="6">
    <location>
        <position position="561"/>
    </location>
</feature>
<dbReference type="SUPFAM" id="SSF69572">
    <property type="entry name" value="Activating enzymes of the ubiquitin-like proteins"/>
    <property type="match status" value="1"/>
</dbReference>
<name>A0A1P8STG9_DUGJA</name>
<dbReference type="PANTHER" id="PTHR10953:SF3">
    <property type="entry name" value="UBIQUITIN-LIKE MODIFIER-ACTIVATING ENZYME ATG7"/>
    <property type="match status" value="1"/>
</dbReference>
<dbReference type="InterPro" id="IPR006285">
    <property type="entry name" value="Atg7"/>
</dbReference>
<comment type="function">
    <text evidence="7">E1-like activating enzyme involved in the 2 ubiquitin-like systems required for autophagy.</text>
</comment>
<feature type="domain" description="THIF-type NAD/FAD binding fold" evidence="9">
    <location>
        <begin position="327"/>
        <end position="590"/>
    </location>
</feature>
<dbReference type="GO" id="GO:0019778">
    <property type="term" value="F:Atg12 activating enzyme activity"/>
    <property type="evidence" value="ECO:0007669"/>
    <property type="project" value="TreeGrafter"/>
</dbReference>
<dbReference type="FunFam" id="3.40.50.720:FF:000243">
    <property type="entry name" value="Ubiquitin-like modifier-activating enzyme ATG7"/>
    <property type="match status" value="1"/>
</dbReference>
<protein>
    <recommendedName>
        <fullName evidence="2 7">Ubiquitin-like modifier-activating enzyme ATG7</fullName>
    </recommendedName>
    <alternativeName>
        <fullName evidence="7">Autophagy-related protein 7</fullName>
    </alternativeName>
</protein>
<keyword evidence="7" id="KW-0833">Ubl conjugation pathway</keyword>
<dbReference type="SMR" id="A0A1P8STG9"/>
<dbReference type="AlphaFoldDB" id="A0A1P8STG9"/>
<dbReference type="NCBIfam" id="TIGR01381">
    <property type="entry name" value="E1_like_apg7"/>
    <property type="match status" value="1"/>
</dbReference>
<gene>
    <name evidence="11" type="primary">ATG7</name>
</gene>
<dbReference type="InterPro" id="IPR042522">
    <property type="entry name" value="Atg7_N_1"/>
</dbReference>
<dbReference type="InterPro" id="IPR035985">
    <property type="entry name" value="Ubiquitin-activating_enz"/>
</dbReference>
<keyword evidence="7" id="KW-0963">Cytoplasm</keyword>
<dbReference type="GO" id="GO:0006995">
    <property type="term" value="P:cellular response to nitrogen starvation"/>
    <property type="evidence" value="ECO:0007669"/>
    <property type="project" value="TreeGrafter"/>
</dbReference>
<organism evidence="11">
    <name type="scientific">Dugesia japonica</name>
    <name type="common">Planarian</name>
    <dbReference type="NCBI Taxonomy" id="6161"/>
    <lineage>
        <taxon>Eukaryota</taxon>
        <taxon>Metazoa</taxon>
        <taxon>Spiralia</taxon>
        <taxon>Lophotrochozoa</taxon>
        <taxon>Platyhelminthes</taxon>
        <taxon>Rhabditophora</taxon>
        <taxon>Seriata</taxon>
        <taxon>Tricladida</taxon>
        <taxon>Continenticola</taxon>
        <taxon>Geoplanoidea</taxon>
        <taxon>Dugesiidae</taxon>
        <taxon>Dugesia</taxon>
    </lineage>
</organism>
<accession>A0A1P8STG9</accession>
<comment type="subunit">
    <text evidence="7">Homodimer.</text>
</comment>
<dbReference type="GO" id="GO:0015031">
    <property type="term" value="P:protein transport"/>
    <property type="evidence" value="ECO:0007669"/>
    <property type="project" value="UniProtKB-UniRule"/>
</dbReference>
<feature type="region of interest" description="Disordered" evidence="8">
    <location>
        <begin position="504"/>
        <end position="526"/>
    </location>
</feature>
<evidence type="ECO:0000259" key="10">
    <source>
        <dbReference type="Pfam" id="PF16420"/>
    </source>
</evidence>
<dbReference type="Pfam" id="PF16420">
    <property type="entry name" value="ATG7_N"/>
    <property type="match status" value="1"/>
</dbReference>
<evidence type="ECO:0000256" key="1">
    <source>
        <dbReference type="ARBA" id="ARBA00010931"/>
    </source>
</evidence>
<feature type="compositionally biased region" description="Polar residues" evidence="8">
    <location>
        <begin position="505"/>
        <end position="520"/>
    </location>
</feature>
<dbReference type="Gene3D" id="3.40.140.70">
    <property type="entry name" value="Ubiquitin-like modifier-activating enzyme ATG7 N-terminal domain"/>
    <property type="match status" value="1"/>
</dbReference>
<evidence type="ECO:0000256" key="6">
    <source>
        <dbReference type="PIRSR" id="PIRSR606285-1"/>
    </source>
</evidence>
<comment type="similarity">
    <text evidence="1 7">Belongs to the ATG7 family.</text>
</comment>
<evidence type="ECO:0000313" key="11">
    <source>
        <dbReference type="EMBL" id="APY27057.2"/>
    </source>
</evidence>
<comment type="subcellular location">
    <subcellularLocation>
        <location evidence="7">Cytoplasm</location>
    </subcellularLocation>
    <subcellularLocation>
        <location evidence="7">Preautophagosomal structure</location>
    </subcellularLocation>
</comment>
<proteinExistence type="evidence at transcript level"/>
<evidence type="ECO:0000256" key="4">
    <source>
        <dbReference type="ARBA" id="ARBA00022927"/>
    </source>
</evidence>
<evidence type="ECO:0000256" key="5">
    <source>
        <dbReference type="ARBA" id="ARBA00023006"/>
    </source>
</evidence>
<dbReference type="Gene3D" id="3.40.50.720">
    <property type="entry name" value="NAD(P)-binding Rossmann-like Domain"/>
    <property type="match status" value="1"/>
</dbReference>
<dbReference type="GO" id="GO:0032446">
    <property type="term" value="P:protein modification by small protein conjugation"/>
    <property type="evidence" value="ECO:0007669"/>
    <property type="project" value="TreeGrafter"/>
</dbReference>
<dbReference type="InterPro" id="IPR045886">
    <property type="entry name" value="ThiF/MoeB/HesA"/>
</dbReference>
<keyword evidence="3 7" id="KW-0813">Transport</keyword>
<sequence>MTENLIKFSPFQSLVDGSFWHVLARKKLDEYKLNEGPYTIYGNFEHLYNIGSANRFMIGMESYEKSRFIHPNIFKIKGKLLVLNTCEDFNNRNKVEFLNSFGSQKILENIKNGRYLKHPHKICQFSLLTYADLKKFNFFYWFAFPAPRFPVNPELKGEIEFLDQAAFQNEVDQFFELFDKLQDQHHNMFFTVFLEQNGLKLNHFSHFDIENKDCILGFCDPSIDPKYPGWPLRNILFAICSTLIPPNEKRTIRVLCYRNHFSDSVRQTKTSSILTLELTGIDLQTADIKFVGWEKYRNQDLPRCAKMASSMNPLKLAENAVDLNLKLMKWRLIPDLDLEKISSTKCLLFGVGTLGCHVARQLLAWNVNNITLVDNSTVSYSNPVRQTLYKYEDSVKKVNKAEQAEKSLKEIYPHANVKGYTLSVPMPGHPLSQWENNISQVEEDCLKIFNLVADHDVIFLLLDTREARWLPTLFGYIHAKLVINAALGFDTYLVMRHGVAPQPGISPSNQYTKSSASGDVSSKIDKQKPNYIPGDELGCYFCTDVVGPSNSTRDRSMDQQCTVTRPGVSMIAAALAVELMVSILQHKDGNKAAVEANRDNYDFVSCLGATPHQIRGYMSCFNSVIPFHRASIHCTACSQKVLDCYKAEGFEFLLKVFNDPDYLEEVAGLKELQSSIDFDCVTALTDSDDDFSK</sequence>
<dbReference type="GO" id="GO:0019779">
    <property type="term" value="F:Atg8 activating enzyme activity"/>
    <property type="evidence" value="ECO:0007669"/>
    <property type="project" value="TreeGrafter"/>
</dbReference>